<dbReference type="PANTHER" id="PTHR39183">
    <property type="entry name" value="SPORE COAT PROTEIN F-LIKE PROTEIN YHCQ"/>
    <property type="match status" value="1"/>
</dbReference>
<evidence type="ECO:0000313" key="5">
    <source>
        <dbReference type="Proteomes" id="UP001597180"/>
    </source>
</evidence>
<keyword evidence="5" id="KW-1185">Reference proteome</keyword>
<sequence>MNTLVQNMAGMGQMTDQVIANDMLISAKSGIKSYAAALSETSTPEVRQILRKQLDHAIMAHEQISNYMIQNGFYHPTQVKQQIQLDIQNAQTALSLG</sequence>
<dbReference type="PANTHER" id="PTHR39183:SF1">
    <property type="entry name" value="SPORE COAT PROTEIN F-LIKE PROTEIN YHCQ"/>
    <property type="match status" value="1"/>
</dbReference>
<reference evidence="5" key="1">
    <citation type="journal article" date="2019" name="Int. J. Syst. Evol. Microbiol.">
        <title>The Global Catalogue of Microorganisms (GCM) 10K type strain sequencing project: providing services to taxonomists for standard genome sequencing and annotation.</title>
        <authorList>
            <consortium name="The Broad Institute Genomics Platform"/>
            <consortium name="The Broad Institute Genome Sequencing Center for Infectious Disease"/>
            <person name="Wu L."/>
            <person name="Ma J."/>
        </authorList>
    </citation>
    <scope>NUCLEOTIDE SEQUENCE [LARGE SCALE GENOMIC DNA]</scope>
    <source>
        <strain evidence="5">CCUG 53270</strain>
    </source>
</reference>
<dbReference type="Gene3D" id="1.20.1260.10">
    <property type="match status" value="1"/>
</dbReference>
<dbReference type="Proteomes" id="UP001597180">
    <property type="component" value="Unassembled WGS sequence"/>
</dbReference>
<dbReference type="EMBL" id="JBHTLU010000004">
    <property type="protein sequence ID" value="MFD1218667.1"/>
    <property type="molecule type" value="Genomic_DNA"/>
</dbReference>
<gene>
    <name evidence="4" type="ORF">ACFQ4B_00935</name>
</gene>
<evidence type="ECO:0000256" key="3">
    <source>
        <dbReference type="ARBA" id="ARBA00024344"/>
    </source>
</evidence>
<organism evidence="4 5">
    <name type="scientific">Paenibacillus vulneris</name>
    <dbReference type="NCBI Taxonomy" id="1133364"/>
    <lineage>
        <taxon>Bacteria</taxon>
        <taxon>Bacillati</taxon>
        <taxon>Bacillota</taxon>
        <taxon>Bacilli</taxon>
        <taxon>Bacillales</taxon>
        <taxon>Paenibacillaceae</taxon>
        <taxon>Paenibacillus</taxon>
    </lineage>
</organism>
<comment type="subcellular location">
    <subcellularLocation>
        <location evidence="2">Spore coat</location>
    </subcellularLocation>
</comment>
<protein>
    <submittedName>
        <fullName evidence="4">Spore coat protein</fullName>
    </submittedName>
</protein>
<evidence type="ECO:0000313" key="4">
    <source>
        <dbReference type="EMBL" id="MFD1218667.1"/>
    </source>
</evidence>
<name>A0ABW3UCQ1_9BACL</name>
<keyword evidence="4" id="KW-0167">Capsid protein</keyword>
<dbReference type="InterPro" id="IPR012851">
    <property type="entry name" value="Spore_coat_CotF-like"/>
</dbReference>
<proteinExistence type="inferred from homology"/>
<dbReference type="InterPro" id="IPR012347">
    <property type="entry name" value="Ferritin-like"/>
</dbReference>
<dbReference type="RefSeq" id="WP_079908828.1">
    <property type="nucleotide sequence ID" value="NZ_BAABJG010000005.1"/>
</dbReference>
<keyword evidence="4" id="KW-0946">Virion</keyword>
<comment type="caution">
    <text evidence="4">The sequence shown here is derived from an EMBL/GenBank/DDBJ whole genome shotgun (WGS) entry which is preliminary data.</text>
</comment>
<evidence type="ECO:0000256" key="2">
    <source>
        <dbReference type="ARBA" id="ARBA00024325"/>
    </source>
</evidence>
<comment type="similarity">
    <text evidence="3">Belongs to the CotF family.</text>
</comment>
<accession>A0ABW3UCQ1</accession>
<evidence type="ECO:0000256" key="1">
    <source>
        <dbReference type="ARBA" id="ARBA00022969"/>
    </source>
</evidence>
<dbReference type="Pfam" id="PF07875">
    <property type="entry name" value="Coat_F"/>
    <property type="match status" value="1"/>
</dbReference>
<keyword evidence="1" id="KW-0749">Sporulation</keyword>